<keyword evidence="8" id="KW-1185">Reference proteome</keyword>
<reference evidence="5 7" key="2">
    <citation type="journal article" date="2016" name="Front. Microbiol.">
        <title>Genome and transcriptome sequences reveal the specific parasitism of the nematophagous Purpureocillium lilacinum 36-1.</title>
        <authorList>
            <person name="Xie J."/>
            <person name="Li S."/>
            <person name="Mo C."/>
            <person name="Xiao X."/>
            <person name="Peng D."/>
            <person name="Wang G."/>
            <person name="Xiao Y."/>
        </authorList>
    </citation>
    <scope>NUCLEOTIDE SEQUENCE [LARGE SCALE GENOMIC DNA]</scope>
    <source>
        <strain evidence="5 7">36-1</strain>
    </source>
</reference>
<reference evidence="4 6" key="3">
    <citation type="submission" date="2016-01" db="EMBL/GenBank/DDBJ databases">
        <title>Biosynthesis of antibiotic leucinostatins and their inhibition on Phytophthora in bio-control Purpureocillium lilacinum.</title>
        <authorList>
            <person name="Wang G."/>
            <person name="Liu Z."/>
            <person name="Lin R."/>
            <person name="Li E."/>
            <person name="Mao Z."/>
            <person name="Ling J."/>
            <person name="Yin W."/>
            <person name="Xie B."/>
        </authorList>
    </citation>
    <scope>NUCLEOTIDE SEQUENCE [LARGE SCALE GENOMIC DNA]</scope>
    <source>
        <strain evidence="4">PLBJ-1</strain>
    </source>
</reference>
<evidence type="ECO:0000313" key="6">
    <source>
        <dbReference type="Proteomes" id="UP000078240"/>
    </source>
</evidence>
<reference evidence="3 8" key="5">
    <citation type="journal article" date="2024" name="Microbiol. Resour. Announc.">
        <title>Genome annotations for the ascomycete fungi Trichoderma harzianum, Trichoderma aggressivum, and Purpureocillium lilacinum.</title>
        <authorList>
            <person name="Beijen E.P.W."/>
            <person name="Ohm R.A."/>
        </authorList>
    </citation>
    <scope>NUCLEOTIDE SEQUENCE [LARGE SCALE GENOMIC DNA]</scope>
    <source>
        <strain evidence="3 8">CBS 150709</strain>
    </source>
</reference>
<organism evidence="4 6">
    <name type="scientific">Purpureocillium lilacinum</name>
    <name type="common">Paecilomyces lilacinus</name>
    <dbReference type="NCBI Taxonomy" id="33203"/>
    <lineage>
        <taxon>Eukaryota</taxon>
        <taxon>Fungi</taxon>
        <taxon>Dikarya</taxon>
        <taxon>Ascomycota</taxon>
        <taxon>Pezizomycotina</taxon>
        <taxon>Sordariomycetes</taxon>
        <taxon>Hypocreomycetidae</taxon>
        <taxon>Hypocreales</taxon>
        <taxon>Ophiocordycipitaceae</taxon>
        <taxon>Purpureocillium</taxon>
    </lineage>
</organism>
<sequence>MKLINTVLAFALAAGAMAQDKSGAGTIAPPKSLPPADTSILPTGASLPTTLGAHSTATSSGSGSAGASTTPTASGGSGSTSATKTGSGTASGGQATSSSTAGAAFPTANVMNIAPAVGVALVAMAL</sequence>
<keyword evidence="2" id="KW-0732">Signal</keyword>
<dbReference type="EMBL" id="LSBH01000001">
    <property type="protein sequence ID" value="OAQ87446.1"/>
    <property type="molecule type" value="Genomic_DNA"/>
</dbReference>
<evidence type="ECO:0000313" key="4">
    <source>
        <dbReference type="EMBL" id="OAQ87446.1"/>
    </source>
</evidence>
<dbReference type="EMBL" id="JAWRVI010000007">
    <property type="protein sequence ID" value="KAK4092883.1"/>
    <property type="molecule type" value="Genomic_DNA"/>
</dbReference>
<protein>
    <submittedName>
        <fullName evidence="4">Uncharacterized protein</fullName>
    </submittedName>
</protein>
<evidence type="ECO:0000313" key="7">
    <source>
        <dbReference type="Proteomes" id="UP000245956"/>
    </source>
</evidence>
<name>A0A179HAW8_PURLI</name>
<dbReference type="Proteomes" id="UP000245956">
    <property type="component" value="Unassembled WGS sequence"/>
</dbReference>
<reference evidence="3" key="4">
    <citation type="submission" date="2023-11" db="EMBL/GenBank/DDBJ databases">
        <authorList>
            <person name="Beijen E."/>
            <person name="Ohm R.A."/>
        </authorList>
    </citation>
    <scope>NUCLEOTIDE SEQUENCE</scope>
    <source>
        <strain evidence="3">CBS 150709</strain>
    </source>
</reference>
<evidence type="ECO:0000256" key="2">
    <source>
        <dbReference type="SAM" id="SignalP"/>
    </source>
</evidence>
<feature type="chain" id="PRO_5044550872" evidence="2">
    <location>
        <begin position="19"/>
        <end position="126"/>
    </location>
</feature>
<feature type="compositionally biased region" description="Low complexity" evidence="1">
    <location>
        <begin position="49"/>
        <end position="101"/>
    </location>
</feature>
<comment type="caution">
    <text evidence="4">The sequence shown here is derived from an EMBL/GenBank/DDBJ whole genome shotgun (WGS) entry which is preliminary data.</text>
</comment>
<feature type="region of interest" description="Disordered" evidence="1">
    <location>
        <begin position="21"/>
        <end position="101"/>
    </location>
</feature>
<dbReference type="Proteomes" id="UP001287286">
    <property type="component" value="Unassembled WGS sequence"/>
</dbReference>
<dbReference type="EMBL" id="LCWV01000007">
    <property type="protein sequence ID" value="PWI71461.1"/>
    <property type="molecule type" value="Genomic_DNA"/>
</dbReference>
<dbReference type="Proteomes" id="UP000078240">
    <property type="component" value="Unassembled WGS sequence"/>
</dbReference>
<accession>A0A179HAW8</accession>
<gene>
    <name evidence="5" type="ORF">PCL_11555</name>
    <name evidence="3" type="ORF">Purlil1_2808</name>
    <name evidence="4" type="ORF">VFPBJ_01486</name>
</gene>
<evidence type="ECO:0000313" key="5">
    <source>
        <dbReference type="EMBL" id="PWI71461.1"/>
    </source>
</evidence>
<evidence type="ECO:0000313" key="8">
    <source>
        <dbReference type="Proteomes" id="UP001287286"/>
    </source>
</evidence>
<dbReference type="AlphaFoldDB" id="A0A179HAW8"/>
<proteinExistence type="predicted"/>
<evidence type="ECO:0000256" key="1">
    <source>
        <dbReference type="SAM" id="MobiDB-lite"/>
    </source>
</evidence>
<evidence type="ECO:0000313" key="3">
    <source>
        <dbReference type="EMBL" id="KAK4092883.1"/>
    </source>
</evidence>
<feature type="signal peptide" evidence="2">
    <location>
        <begin position="1"/>
        <end position="18"/>
    </location>
</feature>
<reference evidence="5" key="1">
    <citation type="submission" date="2015-05" db="EMBL/GenBank/DDBJ databases">
        <authorList>
            <person name="Wang D.B."/>
            <person name="Wang M."/>
        </authorList>
    </citation>
    <scope>NUCLEOTIDE SEQUENCE</scope>
    <source>
        <strain evidence="5">36-1</strain>
    </source>
</reference>